<organism evidence="2 3">
    <name type="scientific">Rhizophagus irregularis (strain DAOM 197198w)</name>
    <name type="common">Glomus intraradices</name>
    <dbReference type="NCBI Taxonomy" id="1432141"/>
    <lineage>
        <taxon>Eukaryota</taxon>
        <taxon>Fungi</taxon>
        <taxon>Fungi incertae sedis</taxon>
        <taxon>Mucoromycota</taxon>
        <taxon>Glomeromycotina</taxon>
        <taxon>Glomeromycetes</taxon>
        <taxon>Glomerales</taxon>
        <taxon>Glomeraceae</taxon>
        <taxon>Rhizophagus</taxon>
    </lineage>
</organism>
<dbReference type="InterPro" id="IPR052945">
    <property type="entry name" value="Mitotic_Regulator"/>
</dbReference>
<evidence type="ECO:0000313" key="3">
    <source>
        <dbReference type="Proteomes" id="UP000022910"/>
    </source>
</evidence>
<feature type="domain" description="Protein kinase" evidence="1">
    <location>
        <begin position="33"/>
        <end position="294"/>
    </location>
</feature>
<dbReference type="SUPFAM" id="SSF56112">
    <property type="entry name" value="Protein kinase-like (PK-like)"/>
    <property type="match status" value="1"/>
</dbReference>
<dbReference type="InterPro" id="IPR006597">
    <property type="entry name" value="Sel1-like"/>
</dbReference>
<dbReference type="Gene3D" id="1.10.510.10">
    <property type="entry name" value="Transferase(Phosphotransferase) domain 1"/>
    <property type="match status" value="1"/>
</dbReference>
<dbReference type="PANTHER" id="PTHR43628">
    <property type="entry name" value="ACTIVATOR OF C KINASE PROTEIN 1-RELATED"/>
    <property type="match status" value="1"/>
</dbReference>
<dbReference type="AlphaFoldDB" id="A0A015N5E9"/>
<dbReference type="HOGENOM" id="CLU_000288_7_12_1"/>
<dbReference type="SUPFAM" id="SSF81901">
    <property type="entry name" value="HCP-like"/>
    <property type="match status" value="4"/>
</dbReference>
<dbReference type="SMART" id="SM00671">
    <property type="entry name" value="SEL1"/>
    <property type="match status" value="17"/>
</dbReference>
<dbReference type="InterPro" id="IPR011009">
    <property type="entry name" value="Kinase-like_dom_sf"/>
</dbReference>
<dbReference type="InterPro" id="IPR000719">
    <property type="entry name" value="Prot_kinase_dom"/>
</dbReference>
<keyword evidence="3" id="KW-1185">Reference proteome</keyword>
<sequence length="1081" mass="124354">MTETTEKDSNTYIDWLENAISENYIKYYDYTDFTNKEEISNGSFGKVFRVNRKDSDTVMALKYPLNLTIKEIVNEIKLQREVDYHSNIIRFYGISKLENKYLLVMEYADCGSLQSYLKENFNKLEWNDKYQLALQLANAIECLDNEGIIHCDLHAQNVLVHQNKIKLADFGLSRKITDISYNLTNVLGVVPYIDPKYLNNIKDKSQLYKLNAKSDVYSVGVLLWQISSGHRPFYAENVEYDANLIMNIIKGLREKIVKDTPIEYSNLYKACWEDDQSKRPTIHQVVKFLKQAIFGENNDEINNSLENKTELLQENHSQSIIPNLACMLSNNSIEYMMSNNSELYLSKLILDHLNNEVNLDILNLAEKLFLEIFNITDDINILIDKLIILLIKTQEEENSIKETKHFINHCISLSNQTSSDIFEWLKENQTNSSYIFFLGFFYFNEFTLEEKNDEKAFKLILKAAKGDYPIAQVYLSISYRYGIGTEIDYSSAIYWIKKAVNNGSICGQLYLANYYGYGIGTDVDPNKAFYWYQMSANNNKIALIYLGKCYEFGKGVEKNESKAFEIYTKLYKKEEINGYLQLAICYYLGVGTKVHKLKAFELFKKAAEKDHLIAQNNVGLLYEYGEGTEKNLDKAIYWYNKAAEKGEIVALYNLGQCYRLGIGVEKDEVVAFKYYEKSAKEEYLNAQLQLGKCYFNGIGTEVNKLKAFELYEKVAEKGHSIAQNILGILYEYGDGTEKNLEKAIYWYNRAAEKGDKGAQYNLGQCYELGKGVKKDEVNAFEYYKKSAESGYLDAQFQLGYCYYKGIGTEINHVKAFEYYEKSAEKGDSDAQNSLGYLYDCGQGVKKDRKKAIYWYQKAAANGNASALYNLGESYELGIGVEKDEIKAFEYYNKSAEKEDSDVKFYLGYCYINGIGTEANKSKGFELYNEAVSNEIIGIDDKKIDDLGKVCYWYHKSAENDNKVALYKLGEIYELGKGVCKNEVRAFEFYNKSASLGFIDAQYKLGYIYEHGIEIDNNKEEAINLYKMAAQGGNVEAQKRLASLYEKGEGIQKDIDSAIYWYKKVIENGHPEVKENLDNLLN</sequence>
<dbReference type="InterPro" id="IPR001245">
    <property type="entry name" value="Ser-Thr/Tyr_kinase_cat_dom"/>
</dbReference>
<dbReference type="Pfam" id="PF07714">
    <property type="entry name" value="PK_Tyr_Ser-Thr"/>
    <property type="match status" value="1"/>
</dbReference>
<accession>A0A015N5E9</accession>
<dbReference type="PRINTS" id="PR00109">
    <property type="entry name" value="TYRKINASE"/>
</dbReference>
<dbReference type="EMBL" id="JEMT01012931">
    <property type="protein sequence ID" value="EXX74393.1"/>
    <property type="molecule type" value="Genomic_DNA"/>
</dbReference>
<dbReference type="PROSITE" id="PS50011">
    <property type="entry name" value="PROTEIN_KINASE_DOM"/>
    <property type="match status" value="1"/>
</dbReference>
<comment type="caution">
    <text evidence="2">The sequence shown here is derived from an EMBL/GenBank/DDBJ whole genome shotgun (WGS) entry which is preliminary data.</text>
</comment>
<dbReference type="PANTHER" id="PTHR43628:SF1">
    <property type="entry name" value="CHITIN SYNTHASE REGULATORY FACTOR 2-RELATED"/>
    <property type="match status" value="1"/>
</dbReference>
<dbReference type="Proteomes" id="UP000022910">
    <property type="component" value="Unassembled WGS sequence"/>
</dbReference>
<reference evidence="2 3" key="1">
    <citation type="submission" date="2014-02" db="EMBL/GenBank/DDBJ databases">
        <title>Single nucleus genome sequencing reveals high similarity among nuclei of an endomycorrhizal fungus.</title>
        <authorList>
            <person name="Lin K."/>
            <person name="Geurts R."/>
            <person name="Zhang Z."/>
            <person name="Limpens E."/>
            <person name="Saunders D.G."/>
            <person name="Mu D."/>
            <person name="Pang E."/>
            <person name="Cao H."/>
            <person name="Cha H."/>
            <person name="Lin T."/>
            <person name="Zhou Q."/>
            <person name="Shang Y."/>
            <person name="Li Y."/>
            <person name="Ivanov S."/>
            <person name="Sharma T."/>
            <person name="Velzen R.V."/>
            <person name="Ruijter N.D."/>
            <person name="Aanen D.K."/>
            <person name="Win J."/>
            <person name="Kamoun S."/>
            <person name="Bisseling T."/>
            <person name="Huang S."/>
        </authorList>
    </citation>
    <scope>NUCLEOTIDE SEQUENCE [LARGE SCALE GENOMIC DNA]</scope>
    <source>
        <strain evidence="3">DAOM197198w</strain>
    </source>
</reference>
<dbReference type="Gene3D" id="1.25.40.10">
    <property type="entry name" value="Tetratricopeptide repeat domain"/>
    <property type="match status" value="5"/>
</dbReference>
<evidence type="ECO:0000259" key="1">
    <source>
        <dbReference type="PROSITE" id="PS50011"/>
    </source>
</evidence>
<dbReference type="Pfam" id="PF08238">
    <property type="entry name" value="Sel1"/>
    <property type="match status" value="17"/>
</dbReference>
<proteinExistence type="predicted"/>
<dbReference type="GO" id="GO:0004672">
    <property type="term" value="F:protein kinase activity"/>
    <property type="evidence" value="ECO:0007669"/>
    <property type="project" value="InterPro"/>
</dbReference>
<evidence type="ECO:0000313" key="2">
    <source>
        <dbReference type="EMBL" id="EXX74393.1"/>
    </source>
</evidence>
<dbReference type="OrthoDB" id="2380284at2759"/>
<dbReference type="STRING" id="1432141.A0A015N5E9"/>
<gene>
    <name evidence="2" type="ORF">RirG_051500</name>
</gene>
<protein>
    <submittedName>
        <fullName evidence="2">Ste7p</fullName>
    </submittedName>
</protein>
<dbReference type="InterPro" id="IPR011990">
    <property type="entry name" value="TPR-like_helical_dom_sf"/>
</dbReference>
<dbReference type="GO" id="GO:0005524">
    <property type="term" value="F:ATP binding"/>
    <property type="evidence" value="ECO:0007669"/>
    <property type="project" value="InterPro"/>
</dbReference>
<name>A0A015N5E9_RHIIW</name>